<keyword evidence="3" id="KW-1185">Reference proteome</keyword>
<accession>A0AAV2FSV7</accession>
<proteinExistence type="predicted"/>
<feature type="region of interest" description="Disordered" evidence="1">
    <location>
        <begin position="1"/>
        <end position="67"/>
    </location>
</feature>
<protein>
    <submittedName>
        <fullName evidence="2">Uncharacterized protein</fullName>
    </submittedName>
</protein>
<dbReference type="Proteomes" id="UP001497516">
    <property type="component" value="Chromosome 7"/>
</dbReference>
<evidence type="ECO:0000313" key="3">
    <source>
        <dbReference type="Proteomes" id="UP001497516"/>
    </source>
</evidence>
<sequence>MHADVASDDGDMRPTHNEDVPHVNISQDGEMDVHEGGTEQEDEANVDDVGDSLEEHHEVTLRRGSRERRRLRELLETYDTEFAGHATKNSRVQYPMSNQVSYHRFSPEHKAYLEAINKIEGPRSFLEAMKDPHGERP</sequence>
<evidence type="ECO:0000313" key="2">
    <source>
        <dbReference type="EMBL" id="CAL1401082.1"/>
    </source>
</evidence>
<feature type="compositionally biased region" description="Basic and acidic residues" evidence="1">
    <location>
        <begin position="1"/>
        <end position="21"/>
    </location>
</feature>
<feature type="compositionally biased region" description="Acidic residues" evidence="1">
    <location>
        <begin position="38"/>
        <end position="52"/>
    </location>
</feature>
<name>A0AAV2FSV7_9ROSI</name>
<reference evidence="2 3" key="1">
    <citation type="submission" date="2024-04" db="EMBL/GenBank/DDBJ databases">
        <authorList>
            <person name="Fracassetti M."/>
        </authorList>
    </citation>
    <scope>NUCLEOTIDE SEQUENCE [LARGE SCALE GENOMIC DNA]</scope>
</reference>
<gene>
    <name evidence="2" type="ORF">LTRI10_LOCUS41162</name>
</gene>
<dbReference type="AlphaFoldDB" id="A0AAV2FSV7"/>
<dbReference type="EMBL" id="OZ034820">
    <property type="protein sequence ID" value="CAL1401082.1"/>
    <property type="molecule type" value="Genomic_DNA"/>
</dbReference>
<evidence type="ECO:0000256" key="1">
    <source>
        <dbReference type="SAM" id="MobiDB-lite"/>
    </source>
</evidence>
<organism evidence="2 3">
    <name type="scientific">Linum trigynum</name>
    <dbReference type="NCBI Taxonomy" id="586398"/>
    <lineage>
        <taxon>Eukaryota</taxon>
        <taxon>Viridiplantae</taxon>
        <taxon>Streptophyta</taxon>
        <taxon>Embryophyta</taxon>
        <taxon>Tracheophyta</taxon>
        <taxon>Spermatophyta</taxon>
        <taxon>Magnoliopsida</taxon>
        <taxon>eudicotyledons</taxon>
        <taxon>Gunneridae</taxon>
        <taxon>Pentapetalae</taxon>
        <taxon>rosids</taxon>
        <taxon>fabids</taxon>
        <taxon>Malpighiales</taxon>
        <taxon>Linaceae</taxon>
        <taxon>Linum</taxon>
    </lineage>
</organism>